<evidence type="ECO:0000313" key="3">
    <source>
        <dbReference type="Proteomes" id="UP001239445"/>
    </source>
</evidence>
<evidence type="ECO:0000256" key="1">
    <source>
        <dbReference type="SAM" id="MobiDB-lite"/>
    </source>
</evidence>
<reference evidence="2" key="1">
    <citation type="submission" date="2023-06" db="EMBL/GenBank/DDBJ databases">
        <title>Genome-scale phylogeny and comparative genomics of the fungal order Sordariales.</title>
        <authorList>
            <consortium name="Lawrence Berkeley National Laboratory"/>
            <person name="Hensen N."/>
            <person name="Bonometti L."/>
            <person name="Westerberg I."/>
            <person name="Brannstrom I.O."/>
            <person name="Guillou S."/>
            <person name="Cros-Aarteil S."/>
            <person name="Calhoun S."/>
            <person name="Haridas S."/>
            <person name="Kuo A."/>
            <person name="Mondo S."/>
            <person name="Pangilinan J."/>
            <person name="Riley R."/>
            <person name="Labutti K."/>
            <person name="Andreopoulos B."/>
            <person name="Lipzen A."/>
            <person name="Chen C."/>
            <person name="Yanf M."/>
            <person name="Daum C."/>
            <person name="Ng V."/>
            <person name="Clum A."/>
            <person name="Steindorff A."/>
            <person name="Ohm R."/>
            <person name="Martin F."/>
            <person name="Silar P."/>
            <person name="Natvig D."/>
            <person name="Lalanne C."/>
            <person name="Gautier V."/>
            <person name="Ament-Velasquez S.L."/>
            <person name="Kruys A."/>
            <person name="Hutchinson M.I."/>
            <person name="Powell A.J."/>
            <person name="Barry K."/>
            <person name="Miller A.N."/>
            <person name="Grigoriev I.V."/>
            <person name="Debuchy R."/>
            <person name="Gladieux P."/>
            <person name="Thoren M.H."/>
            <person name="Johannesson H."/>
        </authorList>
    </citation>
    <scope>NUCLEOTIDE SEQUENCE</scope>
    <source>
        <strain evidence="2">PSN4</strain>
    </source>
</reference>
<protein>
    <submittedName>
        <fullName evidence="2">Uncharacterized protein</fullName>
    </submittedName>
</protein>
<dbReference type="Proteomes" id="UP001239445">
    <property type="component" value="Unassembled WGS sequence"/>
</dbReference>
<dbReference type="AlphaFoldDB" id="A0AAJ0B4S0"/>
<feature type="region of interest" description="Disordered" evidence="1">
    <location>
        <begin position="166"/>
        <end position="212"/>
    </location>
</feature>
<accession>A0AAJ0B4S0</accession>
<keyword evidence="3" id="KW-1185">Reference proteome</keyword>
<comment type="caution">
    <text evidence="2">The sequence shown here is derived from an EMBL/GenBank/DDBJ whole genome shotgun (WGS) entry which is preliminary data.</text>
</comment>
<name>A0AAJ0B4S0_9PEZI</name>
<proteinExistence type="predicted"/>
<gene>
    <name evidence="2" type="ORF">QBC47DRAFT_392451</name>
</gene>
<dbReference type="EMBL" id="MU839843">
    <property type="protein sequence ID" value="KAK1751210.1"/>
    <property type="molecule type" value="Genomic_DNA"/>
</dbReference>
<evidence type="ECO:0000313" key="2">
    <source>
        <dbReference type="EMBL" id="KAK1751210.1"/>
    </source>
</evidence>
<organism evidence="2 3">
    <name type="scientific">Echria macrotheca</name>
    <dbReference type="NCBI Taxonomy" id="438768"/>
    <lineage>
        <taxon>Eukaryota</taxon>
        <taxon>Fungi</taxon>
        <taxon>Dikarya</taxon>
        <taxon>Ascomycota</taxon>
        <taxon>Pezizomycotina</taxon>
        <taxon>Sordariomycetes</taxon>
        <taxon>Sordariomycetidae</taxon>
        <taxon>Sordariales</taxon>
        <taxon>Schizotheciaceae</taxon>
        <taxon>Echria</taxon>
    </lineage>
</organism>
<feature type="region of interest" description="Disordered" evidence="1">
    <location>
        <begin position="1"/>
        <end position="31"/>
    </location>
</feature>
<sequence>MTPRVEDQTTSGDQPPIPSKLPLQTPRPRSFPTHRLRALSHLMSLWPRANKRHSPSEVRQNTCHDAFEKALRRCSSDRCQGRTVWALAASRLCRKQMPDAGTGTGPGRHPILASIVRRGSDGKEKLLFRHNLSSPLAISALPLLQEIDMGTTFLARSGHGVGRCHWPASADDATPVASQTSQRQGERRWLLQRGKGNLPNPVPVTIPKSPGL</sequence>